<evidence type="ECO:0000313" key="2">
    <source>
        <dbReference type="EMBL" id="KXA93397.1"/>
    </source>
</evidence>
<feature type="region of interest" description="Disordered" evidence="1">
    <location>
        <begin position="23"/>
        <end position="44"/>
    </location>
</feature>
<gene>
    <name evidence="2" type="ORF">AKJ64_00700</name>
</gene>
<sequence>MANFKKKSEKGRSLQILQEVRRRGLGGKDHNDPGQFFIPWSQGRDKESRRVGNRTCLLTTSLVRLQSYRMDLERN</sequence>
<proteinExistence type="predicted"/>
<evidence type="ECO:0000256" key="1">
    <source>
        <dbReference type="SAM" id="MobiDB-lite"/>
    </source>
</evidence>
<reference evidence="2 3" key="1">
    <citation type="journal article" date="2016" name="Sci. Rep.">
        <title>Metabolic traits of an uncultured archaeal lineage -MSBL1- from brine pools of the Red Sea.</title>
        <authorList>
            <person name="Mwirichia R."/>
            <person name="Alam I."/>
            <person name="Rashid M."/>
            <person name="Vinu M."/>
            <person name="Ba-Alawi W."/>
            <person name="Anthony Kamau A."/>
            <person name="Kamanda Ngugi D."/>
            <person name="Goker M."/>
            <person name="Klenk H.P."/>
            <person name="Bajic V."/>
            <person name="Stingl U."/>
        </authorList>
    </citation>
    <scope>NUCLEOTIDE SEQUENCE [LARGE SCALE GENOMIC DNA]</scope>
    <source>
        <strain evidence="2">SCGC-AAA259E17</strain>
    </source>
</reference>
<accession>A0A133UGV7</accession>
<protein>
    <submittedName>
        <fullName evidence="2">Uncharacterized protein</fullName>
    </submittedName>
</protein>
<dbReference type="AlphaFoldDB" id="A0A133UGV7"/>
<comment type="caution">
    <text evidence="2">The sequence shown here is derived from an EMBL/GenBank/DDBJ whole genome shotgun (WGS) entry which is preliminary data.</text>
</comment>
<dbReference type="Proteomes" id="UP000070373">
    <property type="component" value="Unassembled WGS sequence"/>
</dbReference>
<keyword evidence="3" id="KW-1185">Reference proteome</keyword>
<dbReference type="EMBL" id="LHXN01000006">
    <property type="protein sequence ID" value="KXA93397.1"/>
    <property type="molecule type" value="Genomic_DNA"/>
</dbReference>
<evidence type="ECO:0000313" key="3">
    <source>
        <dbReference type="Proteomes" id="UP000070373"/>
    </source>
</evidence>
<feature type="compositionally biased region" description="Basic and acidic residues" evidence="1">
    <location>
        <begin position="23"/>
        <end position="32"/>
    </location>
</feature>
<organism evidence="2 3">
    <name type="scientific">candidate division MSBL1 archaeon SCGC-AAA259E17</name>
    <dbReference type="NCBI Taxonomy" id="1698263"/>
    <lineage>
        <taxon>Archaea</taxon>
        <taxon>Methanobacteriati</taxon>
        <taxon>Methanobacteriota</taxon>
        <taxon>candidate division MSBL1</taxon>
    </lineage>
</organism>
<name>A0A133UGV7_9EURY</name>